<feature type="transmembrane region" description="Helical" evidence="8">
    <location>
        <begin position="502"/>
        <end position="520"/>
    </location>
</feature>
<dbReference type="AlphaFoldDB" id="A0A2S6NMK3"/>
<keyword evidence="5 8" id="KW-1133">Transmembrane helix</keyword>
<dbReference type="Pfam" id="PF25392">
    <property type="entry name" value="MS_channel_TM1"/>
    <property type="match status" value="1"/>
</dbReference>
<sequence length="713" mass="77338">MPSTTIDGVTIPLAPDSLGAQVLISAAAFANHLGNKAARALDTVQSLPLLYGWMVVMATNPVALHLLKDISWRVAVVLAAAIATDYGLRWAMRRPILRLEALAPARTPDEPPEPQPEEEQPDDPLARAEAGESEAPVPPRRPSAWAFLRRLPVVLGRLVLDLVPVLGIAVTGHLVAASGVGGQTVSRLTIMVVIDSYAACRAILCLVRMLLSPRTARLRLFHLNDSAACYLMRWIRWMVVVVVLGYAIGEVGLLLGLSDIAHDALTKAIGLIVQTSLVIIIVQKRRAVRRWLRAPEGATGWVARTRDRFASVWHWVALFFVVAIWLVYVVELPHGYIVVLHYFILTSAVLIGARMVLLLLLGSVDRLMRPDPNSTTPFPAAAERLHAYHAVASGALRLLVYVLSVVGLLQLYGLNTFMWLIGSYLGQRILSAVGTLLATILIALGIWEFANISLQRHLERLQREAQLTKSARLRTLLPLLRTGLLISIAVVAGLMILSEIGINIAPLLAGAGIIGVAIGFGSQKLVQDLITGIFLLLENAMQVGDWVTVSGLSGTVEALSVRTIRLRAADGSVHIIPFSAVTSVTNVNRGLGNASVNVSVAYDEDTDRVCAELKAIVTAMRADPDLSARMLSDLQLWGVDKVDGASVTIAGQIVCTDSGRWPVQREFNRRMKRRFQELGIRIFNPMQPVPVLIPGDVRAAKGEEAHGHAQAAD</sequence>
<dbReference type="InterPro" id="IPR010920">
    <property type="entry name" value="LSM_dom_sf"/>
</dbReference>
<evidence type="ECO:0000256" key="8">
    <source>
        <dbReference type="SAM" id="Phobius"/>
    </source>
</evidence>
<evidence type="ECO:0000256" key="7">
    <source>
        <dbReference type="SAM" id="MobiDB-lite"/>
    </source>
</evidence>
<dbReference type="Gene3D" id="3.30.70.100">
    <property type="match status" value="1"/>
</dbReference>
<dbReference type="EMBL" id="NHRY01000050">
    <property type="protein sequence ID" value="PPQ37208.1"/>
    <property type="molecule type" value="Genomic_DNA"/>
</dbReference>
<dbReference type="OrthoDB" id="9814206at2"/>
<evidence type="ECO:0000256" key="2">
    <source>
        <dbReference type="ARBA" id="ARBA00008017"/>
    </source>
</evidence>
<proteinExistence type="inferred from homology"/>
<comment type="caution">
    <text evidence="12">The sequence shown here is derived from an EMBL/GenBank/DDBJ whole genome shotgun (WGS) entry which is preliminary data.</text>
</comment>
<feature type="compositionally biased region" description="Acidic residues" evidence="7">
    <location>
        <begin position="110"/>
        <end position="122"/>
    </location>
</feature>
<feature type="domain" description="Mechanosensitive ion channel transmembrane helices 2/3" evidence="10">
    <location>
        <begin position="484"/>
        <end position="523"/>
    </location>
</feature>
<dbReference type="Gene3D" id="2.30.30.60">
    <property type="match status" value="1"/>
</dbReference>
<dbReference type="SUPFAM" id="SSF82861">
    <property type="entry name" value="Mechanosensitive channel protein MscS (YggB), transmembrane region"/>
    <property type="match status" value="1"/>
</dbReference>
<dbReference type="Proteomes" id="UP000239724">
    <property type="component" value="Unassembled WGS sequence"/>
</dbReference>
<feature type="transmembrane region" description="Helical" evidence="8">
    <location>
        <begin position="264"/>
        <end position="282"/>
    </location>
</feature>
<keyword evidence="4 8" id="KW-0812">Transmembrane</keyword>
<feature type="transmembrane region" description="Helical" evidence="8">
    <location>
        <begin position="237"/>
        <end position="258"/>
    </location>
</feature>
<organism evidence="12 13">
    <name type="scientific">Rhodopila globiformis</name>
    <name type="common">Rhodopseudomonas globiformis</name>
    <dbReference type="NCBI Taxonomy" id="1071"/>
    <lineage>
        <taxon>Bacteria</taxon>
        <taxon>Pseudomonadati</taxon>
        <taxon>Pseudomonadota</taxon>
        <taxon>Alphaproteobacteria</taxon>
        <taxon>Acetobacterales</taxon>
        <taxon>Acetobacteraceae</taxon>
        <taxon>Rhodopila</taxon>
    </lineage>
</organism>
<evidence type="ECO:0008006" key="14">
    <source>
        <dbReference type="Google" id="ProtNLM"/>
    </source>
</evidence>
<keyword evidence="13" id="KW-1185">Reference proteome</keyword>
<feature type="region of interest" description="Disordered" evidence="7">
    <location>
        <begin position="105"/>
        <end position="139"/>
    </location>
</feature>
<evidence type="ECO:0000256" key="5">
    <source>
        <dbReference type="ARBA" id="ARBA00022989"/>
    </source>
</evidence>
<evidence type="ECO:0000313" key="12">
    <source>
        <dbReference type="EMBL" id="PPQ37208.1"/>
    </source>
</evidence>
<dbReference type="Pfam" id="PF21088">
    <property type="entry name" value="MS_channel_1st"/>
    <property type="match status" value="1"/>
</dbReference>
<comment type="similarity">
    <text evidence="2">Belongs to the MscS (TC 1.A.23) family.</text>
</comment>
<feature type="transmembrane region" description="Helical" evidence="8">
    <location>
        <begin position="312"/>
        <end position="330"/>
    </location>
</feature>
<dbReference type="InterPro" id="IPR045276">
    <property type="entry name" value="YbiO_bact"/>
</dbReference>
<keyword evidence="3" id="KW-1003">Cell membrane</keyword>
<dbReference type="PANTHER" id="PTHR30460:SF0">
    <property type="entry name" value="MODERATE CONDUCTANCE MECHANOSENSITIVE CHANNEL YBIO"/>
    <property type="match status" value="1"/>
</dbReference>
<dbReference type="SUPFAM" id="SSF50182">
    <property type="entry name" value="Sm-like ribonucleoproteins"/>
    <property type="match status" value="1"/>
</dbReference>
<comment type="subcellular location">
    <subcellularLocation>
        <location evidence="1">Cell membrane</location>
        <topology evidence="1">Multi-pass membrane protein</topology>
    </subcellularLocation>
</comment>
<evidence type="ECO:0000256" key="4">
    <source>
        <dbReference type="ARBA" id="ARBA00022692"/>
    </source>
</evidence>
<keyword evidence="6 8" id="KW-0472">Membrane</keyword>
<feature type="domain" description="Mechanosensitive ion channel MscS" evidence="9">
    <location>
        <begin position="525"/>
        <end position="589"/>
    </location>
</feature>
<dbReference type="Pfam" id="PF00924">
    <property type="entry name" value="MS_channel_2nd"/>
    <property type="match status" value="1"/>
</dbReference>
<feature type="transmembrane region" description="Helical" evidence="8">
    <location>
        <begin position="398"/>
        <end position="421"/>
    </location>
</feature>
<dbReference type="Gene3D" id="1.10.287.1260">
    <property type="match status" value="1"/>
</dbReference>
<dbReference type="InterPro" id="IPR057485">
    <property type="entry name" value="YbiO-like_TM1"/>
</dbReference>
<feature type="transmembrane region" description="Helical" evidence="8">
    <location>
        <begin position="475"/>
        <end position="496"/>
    </location>
</feature>
<dbReference type="PANTHER" id="PTHR30460">
    <property type="entry name" value="MODERATE CONDUCTANCE MECHANOSENSITIVE CHANNEL YBIO"/>
    <property type="match status" value="1"/>
</dbReference>
<feature type="transmembrane region" description="Helical" evidence="8">
    <location>
        <begin position="336"/>
        <end position="361"/>
    </location>
</feature>
<protein>
    <recommendedName>
        <fullName evidence="14">Small-conductance mechanosensitive channel</fullName>
    </recommendedName>
</protein>
<evidence type="ECO:0000259" key="11">
    <source>
        <dbReference type="Pfam" id="PF25392"/>
    </source>
</evidence>
<evidence type="ECO:0000313" key="13">
    <source>
        <dbReference type="Proteomes" id="UP000239724"/>
    </source>
</evidence>
<feature type="domain" description="Moderate conductance mechanosensitive channel YbiO-like transmembrane helix 1" evidence="11">
    <location>
        <begin position="344"/>
        <end position="418"/>
    </location>
</feature>
<evidence type="ECO:0000259" key="9">
    <source>
        <dbReference type="Pfam" id="PF00924"/>
    </source>
</evidence>
<gene>
    <name evidence="12" type="ORF">CCS01_03815</name>
</gene>
<feature type="transmembrane region" description="Helical" evidence="8">
    <location>
        <begin position="188"/>
        <end position="211"/>
    </location>
</feature>
<evidence type="ECO:0000256" key="1">
    <source>
        <dbReference type="ARBA" id="ARBA00004651"/>
    </source>
</evidence>
<evidence type="ECO:0000256" key="6">
    <source>
        <dbReference type="ARBA" id="ARBA00023136"/>
    </source>
</evidence>
<dbReference type="SUPFAM" id="SSF82689">
    <property type="entry name" value="Mechanosensitive channel protein MscS (YggB), C-terminal domain"/>
    <property type="match status" value="1"/>
</dbReference>
<dbReference type="GO" id="GO:0005886">
    <property type="term" value="C:plasma membrane"/>
    <property type="evidence" value="ECO:0007669"/>
    <property type="project" value="UniProtKB-SubCell"/>
</dbReference>
<feature type="transmembrane region" description="Helical" evidence="8">
    <location>
        <begin position="158"/>
        <end position="176"/>
    </location>
</feature>
<feature type="transmembrane region" description="Helical" evidence="8">
    <location>
        <begin position="433"/>
        <end position="454"/>
    </location>
</feature>
<dbReference type="InterPro" id="IPR023408">
    <property type="entry name" value="MscS_beta-dom_sf"/>
</dbReference>
<evidence type="ECO:0000256" key="3">
    <source>
        <dbReference type="ARBA" id="ARBA00022475"/>
    </source>
</evidence>
<name>A0A2S6NMK3_RHOGL</name>
<dbReference type="InterPro" id="IPR006685">
    <property type="entry name" value="MscS_channel_2nd"/>
</dbReference>
<dbReference type="InterPro" id="IPR049142">
    <property type="entry name" value="MS_channel_1st"/>
</dbReference>
<accession>A0A2S6NMK3</accession>
<reference evidence="12 13" key="1">
    <citation type="journal article" date="2018" name="Arch. Microbiol.">
        <title>New insights into the metabolic potential of the phototrophic purple bacterium Rhodopila globiformis DSM 161(T) from its draft genome sequence and evidence for a vanadium-dependent nitrogenase.</title>
        <authorList>
            <person name="Imhoff J.F."/>
            <person name="Rahn T."/>
            <person name="Kunzel S."/>
            <person name="Neulinger S.C."/>
        </authorList>
    </citation>
    <scope>NUCLEOTIDE SEQUENCE [LARGE SCALE GENOMIC DNA]</scope>
    <source>
        <strain evidence="12 13">DSM 161</strain>
    </source>
</reference>
<dbReference type="InterPro" id="IPR011066">
    <property type="entry name" value="MscS_channel_C_sf"/>
</dbReference>
<dbReference type="RefSeq" id="WP_104517518.1">
    <property type="nucleotide sequence ID" value="NZ_NHRY01000050.1"/>
</dbReference>
<evidence type="ECO:0000259" key="10">
    <source>
        <dbReference type="Pfam" id="PF21088"/>
    </source>
</evidence>
<dbReference type="GO" id="GO:0008381">
    <property type="term" value="F:mechanosensitive monoatomic ion channel activity"/>
    <property type="evidence" value="ECO:0007669"/>
    <property type="project" value="InterPro"/>
</dbReference>
<dbReference type="InterPro" id="IPR011014">
    <property type="entry name" value="MscS_channel_TM-2"/>
</dbReference>